<accession>A0ABW7RP34</accession>
<feature type="domain" description="Superoxide dismutase copper/zinc binding" evidence="4">
    <location>
        <begin position="90"/>
        <end position="209"/>
    </location>
</feature>
<reference evidence="5 6" key="1">
    <citation type="submission" date="2024-10" db="EMBL/GenBank/DDBJ databases">
        <title>The Natural Products Discovery Center: Release of the First 8490 Sequenced Strains for Exploring Actinobacteria Biosynthetic Diversity.</title>
        <authorList>
            <person name="Kalkreuter E."/>
            <person name="Kautsar S.A."/>
            <person name="Yang D."/>
            <person name="Bader C.D."/>
            <person name="Teijaro C.N."/>
            <person name="Fluegel L."/>
            <person name="Davis C.M."/>
            <person name="Simpson J.R."/>
            <person name="Lauterbach L."/>
            <person name="Steele A.D."/>
            <person name="Gui C."/>
            <person name="Meng S."/>
            <person name="Li G."/>
            <person name="Viehrig K."/>
            <person name="Ye F."/>
            <person name="Su P."/>
            <person name="Kiefer A.F."/>
            <person name="Nichols A."/>
            <person name="Cepeda A.J."/>
            <person name="Yan W."/>
            <person name="Fan B."/>
            <person name="Jiang Y."/>
            <person name="Adhikari A."/>
            <person name="Zheng C.-J."/>
            <person name="Schuster L."/>
            <person name="Cowan T.M."/>
            <person name="Smanski M.J."/>
            <person name="Chevrette M.G."/>
            <person name="De Carvalho L.P.S."/>
            <person name="Shen B."/>
        </authorList>
    </citation>
    <scope>NUCLEOTIDE SEQUENCE [LARGE SCALE GENOMIC DNA]</scope>
    <source>
        <strain evidence="5 6">NPDC018013</strain>
    </source>
</reference>
<feature type="chain" id="PRO_5046913730" evidence="3">
    <location>
        <begin position="31"/>
        <end position="223"/>
    </location>
</feature>
<evidence type="ECO:0000313" key="6">
    <source>
        <dbReference type="Proteomes" id="UP001610990"/>
    </source>
</evidence>
<evidence type="ECO:0000256" key="3">
    <source>
        <dbReference type="SAM" id="SignalP"/>
    </source>
</evidence>
<sequence>MRTVGPAAGTFATALAMAAVTAVTAVPAAAAVPTVGTVPGNAAPAAVRSDDGRSLWFFVRGRFAPPGAFVRPDAVTYNRELVPAGARITVSEFAAGRSTLVGMKVAGLRPEHTYGAHVHTKPCGAQPADSGPHYQDRKDPHQPSTDPAYANAANEVWLDFTTDGAGAGAALSRQHWRFRPGEARSVVIHEHRTATGPGEAGTAGDRLACFTVPFEQRREADGR</sequence>
<dbReference type="EMBL" id="JBIRGH010000030">
    <property type="protein sequence ID" value="MFH8589183.1"/>
    <property type="molecule type" value="Genomic_DNA"/>
</dbReference>
<name>A0ABW7RP34_9ACTN</name>
<comment type="similarity">
    <text evidence="1">Belongs to the Cu-Zn superoxide dismutase family.</text>
</comment>
<evidence type="ECO:0000256" key="2">
    <source>
        <dbReference type="SAM" id="MobiDB-lite"/>
    </source>
</evidence>
<evidence type="ECO:0000259" key="4">
    <source>
        <dbReference type="Pfam" id="PF00080"/>
    </source>
</evidence>
<keyword evidence="3" id="KW-0732">Signal</keyword>
<dbReference type="Pfam" id="PF00080">
    <property type="entry name" value="Sod_Cu"/>
    <property type="match status" value="1"/>
</dbReference>
<dbReference type="InterPro" id="IPR001424">
    <property type="entry name" value="SOD_Cu_Zn_dom"/>
</dbReference>
<dbReference type="InterPro" id="IPR036423">
    <property type="entry name" value="SOD-like_Cu/Zn_dom_sf"/>
</dbReference>
<feature type="region of interest" description="Disordered" evidence="2">
    <location>
        <begin position="117"/>
        <end position="148"/>
    </location>
</feature>
<dbReference type="RefSeq" id="WP_397676217.1">
    <property type="nucleotide sequence ID" value="NZ_JBIRFW010000013.1"/>
</dbReference>
<dbReference type="SUPFAM" id="SSF49329">
    <property type="entry name" value="Cu,Zn superoxide dismutase-like"/>
    <property type="match status" value="1"/>
</dbReference>
<feature type="signal peptide" evidence="3">
    <location>
        <begin position="1"/>
        <end position="30"/>
    </location>
</feature>
<evidence type="ECO:0000313" key="5">
    <source>
        <dbReference type="EMBL" id="MFH8589183.1"/>
    </source>
</evidence>
<proteinExistence type="inferred from homology"/>
<gene>
    <name evidence="5" type="ORF">ACH4GP_33210</name>
</gene>
<protein>
    <submittedName>
        <fullName evidence="5">Superoxide dismutase family protein</fullName>
    </submittedName>
</protein>
<evidence type="ECO:0000256" key="1">
    <source>
        <dbReference type="ARBA" id="ARBA00010457"/>
    </source>
</evidence>
<dbReference type="Proteomes" id="UP001610990">
    <property type="component" value="Unassembled WGS sequence"/>
</dbReference>
<dbReference type="Gene3D" id="2.60.40.200">
    <property type="entry name" value="Superoxide dismutase, copper/zinc binding domain"/>
    <property type="match status" value="1"/>
</dbReference>
<comment type="caution">
    <text evidence="5">The sequence shown here is derived from an EMBL/GenBank/DDBJ whole genome shotgun (WGS) entry which is preliminary data.</text>
</comment>
<organism evidence="5 6">
    <name type="scientific">Streptomyces celluloflavus</name>
    <dbReference type="NCBI Taxonomy" id="58344"/>
    <lineage>
        <taxon>Bacteria</taxon>
        <taxon>Bacillati</taxon>
        <taxon>Actinomycetota</taxon>
        <taxon>Actinomycetes</taxon>
        <taxon>Kitasatosporales</taxon>
        <taxon>Streptomycetaceae</taxon>
        <taxon>Streptomyces</taxon>
    </lineage>
</organism>
<keyword evidence="6" id="KW-1185">Reference proteome</keyword>